<evidence type="ECO:0000256" key="1">
    <source>
        <dbReference type="SAM" id="SignalP"/>
    </source>
</evidence>
<protein>
    <recommendedName>
        <fullName evidence="4">AA1-like domain-containing protein</fullName>
    </recommendedName>
</protein>
<keyword evidence="3" id="KW-1185">Reference proteome</keyword>
<dbReference type="OrthoDB" id="3795775at2759"/>
<gene>
    <name evidence="2" type="ORF">CC78DRAFT_544164</name>
</gene>
<comment type="caution">
    <text evidence="2">The sequence shown here is derived from an EMBL/GenBank/DDBJ whole genome shotgun (WGS) entry which is preliminary data.</text>
</comment>
<evidence type="ECO:0000313" key="3">
    <source>
        <dbReference type="Proteomes" id="UP000800093"/>
    </source>
</evidence>
<evidence type="ECO:0008006" key="4">
    <source>
        <dbReference type="Google" id="ProtNLM"/>
    </source>
</evidence>
<evidence type="ECO:0000313" key="2">
    <source>
        <dbReference type="EMBL" id="KAF2264400.1"/>
    </source>
</evidence>
<reference evidence="3" key="1">
    <citation type="journal article" date="2020" name="Stud. Mycol.">
        <title>101 Dothideomycetes genomes: A test case for predicting lifestyles and emergence of pathogens.</title>
        <authorList>
            <person name="Haridas S."/>
            <person name="Albert R."/>
            <person name="Binder M."/>
            <person name="Bloem J."/>
            <person name="LaButti K."/>
            <person name="Salamov A."/>
            <person name="Andreopoulos B."/>
            <person name="Baker S."/>
            <person name="Barry K."/>
            <person name="Bills G."/>
            <person name="Bluhm B."/>
            <person name="Cannon C."/>
            <person name="Castanera R."/>
            <person name="Culley D."/>
            <person name="Daum C."/>
            <person name="Ezra D."/>
            <person name="Gonzalez J."/>
            <person name="Henrissat B."/>
            <person name="Kuo A."/>
            <person name="Liang C."/>
            <person name="Lipzen A."/>
            <person name="Lutzoni F."/>
            <person name="Magnuson J."/>
            <person name="Mondo S."/>
            <person name="Nolan M."/>
            <person name="Ohm R."/>
            <person name="Pangilinan J."/>
            <person name="Park H.-J."/>
            <person name="Ramirez L."/>
            <person name="Alfaro M."/>
            <person name="Sun H."/>
            <person name="Tritt A."/>
            <person name="Yoshinaga Y."/>
            <person name="Zwiers L.-H."/>
            <person name="Turgeon B."/>
            <person name="Goodwin S."/>
            <person name="Spatafora J."/>
            <person name="Crous P."/>
            <person name="Grigoriev I."/>
        </authorList>
    </citation>
    <scope>NUCLEOTIDE SEQUENCE [LARGE SCALE GENOMIC DNA]</scope>
    <source>
        <strain evidence="3">CBS 304.66</strain>
    </source>
</reference>
<dbReference type="AlphaFoldDB" id="A0A9P4KDC0"/>
<sequence>MFTTPFLALLFSSLTLAIPTHRIRKDVTPIAFIVTKFAAFDSASPSLSFTLEDPNPNHPLTTTCSLPKTAPSLFADKWYACKSGMSDAAFRYKEEGTFEVKRGWTSGSSNSIYLTAFAPEGTYWAEGVNMTKTDEGVEYVREEPWKFTVTSMSG</sequence>
<organism evidence="2 3">
    <name type="scientific">Lojkania enalia</name>
    <dbReference type="NCBI Taxonomy" id="147567"/>
    <lineage>
        <taxon>Eukaryota</taxon>
        <taxon>Fungi</taxon>
        <taxon>Dikarya</taxon>
        <taxon>Ascomycota</taxon>
        <taxon>Pezizomycotina</taxon>
        <taxon>Dothideomycetes</taxon>
        <taxon>Pleosporomycetidae</taxon>
        <taxon>Pleosporales</taxon>
        <taxon>Pleosporales incertae sedis</taxon>
        <taxon>Lojkania</taxon>
    </lineage>
</organism>
<proteinExistence type="predicted"/>
<dbReference type="Proteomes" id="UP000800093">
    <property type="component" value="Unassembled WGS sequence"/>
</dbReference>
<feature type="chain" id="PRO_5040454895" description="AA1-like domain-containing protein" evidence="1">
    <location>
        <begin position="18"/>
        <end position="154"/>
    </location>
</feature>
<keyword evidence="1" id="KW-0732">Signal</keyword>
<feature type="signal peptide" evidence="1">
    <location>
        <begin position="1"/>
        <end position="17"/>
    </location>
</feature>
<name>A0A9P4KDC0_9PLEO</name>
<dbReference type="EMBL" id="ML986616">
    <property type="protein sequence ID" value="KAF2264400.1"/>
    <property type="molecule type" value="Genomic_DNA"/>
</dbReference>
<accession>A0A9P4KDC0</accession>